<accession>A0A645CZB6</accession>
<gene>
    <name evidence="1" type="ORF">SDC9_129259</name>
</gene>
<organism evidence="1">
    <name type="scientific">bioreactor metagenome</name>
    <dbReference type="NCBI Taxonomy" id="1076179"/>
    <lineage>
        <taxon>unclassified sequences</taxon>
        <taxon>metagenomes</taxon>
        <taxon>ecological metagenomes</taxon>
    </lineage>
</organism>
<evidence type="ECO:0000313" key="1">
    <source>
        <dbReference type="EMBL" id="MPM82198.1"/>
    </source>
</evidence>
<reference evidence="1" key="1">
    <citation type="submission" date="2019-08" db="EMBL/GenBank/DDBJ databases">
        <authorList>
            <person name="Kucharzyk K."/>
            <person name="Murdoch R.W."/>
            <person name="Higgins S."/>
            <person name="Loffler F."/>
        </authorList>
    </citation>
    <scope>NUCLEOTIDE SEQUENCE</scope>
</reference>
<protein>
    <submittedName>
        <fullName evidence="1">Uncharacterized protein</fullName>
    </submittedName>
</protein>
<dbReference type="AlphaFoldDB" id="A0A645CZB6"/>
<sequence length="138" mass="16391">MLKKLTEAEHWDAVVQKLMEVLENNFQATNTYARFLGQEGKTERLMALVREKPFLFDDYYDQLLPRYTAELKMHMTEYCKTLISHDGDRTQCKVLVQKLLLLKDLGWEDEVQSLRGYFLGKYPAKRMLKQELQQARLL</sequence>
<name>A0A645CZB6_9ZZZZ</name>
<dbReference type="EMBL" id="VSSQ01031350">
    <property type="protein sequence ID" value="MPM82198.1"/>
    <property type="molecule type" value="Genomic_DNA"/>
</dbReference>
<proteinExistence type="predicted"/>
<comment type="caution">
    <text evidence="1">The sequence shown here is derived from an EMBL/GenBank/DDBJ whole genome shotgun (WGS) entry which is preliminary data.</text>
</comment>